<dbReference type="Pfam" id="PF01061">
    <property type="entry name" value="ABC2_membrane"/>
    <property type="match status" value="1"/>
</dbReference>
<organism evidence="11 12">
    <name type="scientific">Methylobacter tundripaludum</name>
    <dbReference type="NCBI Taxonomy" id="173365"/>
    <lineage>
        <taxon>Bacteria</taxon>
        <taxon>Pseudomonadati</taxon>
        <taxon>Pseudomonadota</taxon>
        <taxon>Gammaproteobacteria</taxon>
        <taxon>Methylococcales</taxon>
        <taxon>Methylococcaceae</taxon>
        <taxon>Methylobacter</taxon>
    </lineage>
</organism>
<keyword evidence="7" id="KW-0762">Sugar transport</keyword>
<keyword evidence="3 9" id="KW-0813">Transport</keyword>
<feature type="transmembrane region" description="Helical" evidence="9">
    <location>
        <begin position="41"/>
        <end position="64"/>
    </location>
</feature>
<evidence type="ECO:0000313" key="11">
    <source>
        <dbReference type="EMBL" id="PPK71565.1"/>
    </source>
</evidence>
<evidence type="ECO:0000313" key="12">
    <source>
        <dbReference type="Proteomes" id="UP000238071"/>
    </source>
</evidence>
<feature type="domain" description="ABC transmembrane type-2" evidence="10">
    <location>
        <begin position="42"/>
        <end position="265"/>
    </location>
</feature>
<dbReference type="OrthoDB" id="9786910at2"/>
<dbReference type="Proteomes" id="UP000238071">
    <property type="component" value="Unassembled WGS sequence"/>
</dbReference>
<evidence type="ECO:0000256" key="3">
    <source>
        <dbReference type="ARBA" id="ARBA00022448"/>
    </source>
</evidence>
<comment type="similarity">
    <text evidence="2 9">Belongs to the ABC-2 integral membrane protein family.</text>
</comment>
<feature type="transmembrane region" description="Helical" evidence="9">
    <location>
        <begin position="183"/>
        <end position="202"/>
    </location>
</feature>
<feature type="transmembrane region" description="Helical" evidence="9">
    <location>
        <begin position="245"/>
        <end position="262"/>
    </location>
</feature>
<feature type="transmembrane region" description="Helical" evidence="9">
    <location>
        <begin position="76"/>
        <end position="97"/>
    </location>
</feature>
<feature type="transmembrane region" description="Helical" evidence="9">
    <location>
        <begin position="155"/>
        <end position="176"/>
    </location>
</feature>
<protein>
    <recommendedName>
        <fullName evidence="9">Transport permease protein</fullName>
    </recommendedName>
</protein>
<reference evidence="11 12" key="1">
    <citation type="submission" date="2018-02" db="EMBL/GenBank/DDBJ databases">
        <title>Subsurface microbial communities from deep shales in Ohio and West Virginia, USA.</title>
        <authorList>
            <person name="Wrighton K."/>
        </authorList>
    </citation>
    <scope>NUCLEOTIDE SEQUENCE [LARGE SCALE GENOMIC DNA]</scope>
    <source>
        <strain evidence="11 12">OWC-G53F</strain>
    </source>
</reference>
<dbReference type="GO" id="GO:0015774">
    <property type="term" value="P:polysaccharide transport"/>
    <property type="evidence" value="ECO:0007669"/>
    <property type="project" value="UniProtKB-KW"/>
</dbReference>
<evidence type="ECO:0000256" key="4">
    <source>
        <dbReference type="ARBA" id="ARBA00022475"/>
    </source>
</evidence>
<dbReference type="GO" id="GO:0005886">
    <property type="term" value="C:plasma membrane"/>
    <property type="evidence" value="ECO:0007669"/>
    <property type="project" value="UniProtKB-SubCell"/>
</dbReference>
<feature type="transmembrane region" description="Helical" evidence="9">
    <location>
        <begin position="117"/>
        <end position="143"/>
    </location>
</feature>
<evidence type="ECO:0000256" key="1">
    <source>
        <dbReference type="ARBA" id="ARBA00004651"/>
    </source>
</evidence>
<keyword evidence="7" id="KW-0625">Polysaccharide transport</keyword>
<evidence type="ECO:0000256" key="8">
    <source>
        <dbReference type="ARBA" id="ARBA00023136"/>
    </source>
</evidence>
<dbReference type="InterPro" id="IPR013525">
    <property type="entry name" value="ABC2_TM"/>
</dbReference>
<keyword evidence="8 9" id="KW-0472">Membrane</keyword>
<keyword evidence="6 9" id="KW-1133">Transmembrane helix</keyword>
<sequence>MITSTQTTLTFVQFFRQVLHHRDMILALAVRDLQSRYVGTLGGLIWAFVHPLAIVSVFYFVFAVGFRAQGPGSTPFILWFVCGLIPWFLFNDTLLAITNAITGNAHLVKKTIFPTEVLPLVHVISSLFPHLIFMLTLVGMLVFFNVPFLVERLFVVYYLLCTITLVLGLGWLLSALQVFYRDIAQALTIMLNLWFWVTPIVWSQEIVPPEYRSLLSFNPIFYIVEGYRGLMIYKTAVWPSLQETACFWSITLIVLFVGIYVFRRLKPEFADVI</sequence>
<comment type="subcellular location">
    <subcellularLocation>
        <location evidence="9">Cell inner membrane</location>
        <topology evidence="9">Multi-pass membrane protein</topology>
    </subcellularLocation>
    <subcellularLocation>
        <location evidence="1">Cell membrane</location>
        <topology evidence="1">Multi-pass membrane protein</topology>
    </subcellularLocation>
</comment>
<dbReference type="PROSITE" id="PS51012">
    <property type="entry name" value="ABC_TM2"/>
    <property type="match status" value="1"/>
</dbReference>
<dbReference type="GO" id="GO:0015920">
    <property type="term" value="P:lipopolysaccharide transport"/>
    <property type="evidence" value="ECO:0007669"/>
    <property type="project" value="TreeGrafter"/>
</dbReference>
<keyword evidence="4 9" id="KW-1003">Cell membrane</keyword>
<evidence type="ECO:0000259" key="10">
    <source>
        <dbReference type="PROSITE" id="PS51012"/>
    </source>
</evidence>
<dbReference type="GO" id="GO:0140359">
    <property type="term" value="F:ABC-type transporter activity"/>
    <property type="evidence" value="ECO:0007669"/>
    <property type="project" value="InterPro"/>
</dbReference>
<dbReference type="AlphaFoldDB" id="A0A2S6H256"/>
<evidence type="ECO:0000256" key="5">
    <source>
        <dbReference type="ARBA" id="ARBA00022692"/>
    </source>
</evidence>
<keyword evidence="5 9" id="KW-0812">Transmembrane</keyword>
<dbReference type="EMBL" id="PTIY01000007">
    <property type="protein sequence ID" value="PPK71565.1"/>
    <property type="molecule type" value="Genomic_DNA"/>
</dbReference>
<accession>A0A2S6H256</accession>
<evidence type="ECO:0000256" key="7">
    <source>
        <dbReference type="ARBA" id="ARBA00023047"/>
    </source>
</evidence>
<comment type="caution">
    <text evidence="11">The sequence shown here is derived from an EMBL/GenBank/DDBJ whole genome shotgun (WGS) entry which is preliminary data.</text>
</comment>
<name>A0A2S6H256_9GAMM</name>
<proteinExistence type="inferred from homology"/>
<dbReference type="RefSeq" id="WP_104423835.1">
    <property type="nucleotide sequence ID" value="NZ_PTIY01000007.1"/>
</dbReference>
<dbReference type="InterPro" id="IPR047817">
    <property type="entry name" value="ABC2_TM_bact-type"/>
</dbReference>
<keyword evidence="12" id="KW-1185">Reference proteome</keyword>
<gene>
    <name evidence="11" type="ORF">B0F88_10789</name>
</gene>
<evidence type="ECO:0000256" key="2">
    <source>
        <dbReference type="ARBA" id="ARBA00007783"/>
    </source>
</evidence>
<dbReference type="PANTHER" id="PTHR30413:SF10">
    <property type="entry name" value="CAPSULE POLYSACCHARIDE EXPORT INNER-MEMBRANE PROTEIN CTRC"/>
    <property type="match status" value="1"/>
</dbReference>
<evidence type="ECO:0000256" key="9">
    <source>
        <dbReference type="RuleBase" id="RU361157"/>
    </source>
</evidence>
<evidence type="ECO:0000256" key="6">
    <source>
        <dbReference type="ARBA" id="ARBA00022989"/>
    </source>
</evidence>
<dbReference type="PANTHER" id="PTHR30413">
    <property type="entry name" value="INNER MEMBRANE TRANSPORT PERMEASE"/>
    <property type="match status" value="1"/>
</dbReference>